<sequence>MNSKILMLLCGTFYLTTTFAQKPEVPKYPKDSLPKKDSLHLKDTTKLKKPIFPKPSEIKPYKEVIPDSAITHKGLFTIHEVEDKYFFEIPDSLFGREIMVVTRYVSVPGGAGVYGGEIVNQQTIEWIKGPNKNVFIKLIADISMADSTNKIYKAVKNSYANPLIAAFPIKAFGKDSSTVVLDVTDFFKGDNQLVSLTPDKKRGFNLSMLMADRSYINSIHTYPINVEIKSTKTFGASPAMNIPGMMTRRGGGGFTVANDAGVVTMELNNSFLLLPKTPVKKRLFDPRVGYFADSYTVYGDNQQKVDDQTFIVRWNLEPKPEDVEKWKKGQLVEPKKQIVYYIDPATPKQWRPYLIAGINDWQKAFESAGFKNAIVGKEWPENDTTMSMEDARYSVVRYFASNIENAYGPNVHDPRSGQILESHIGWYHNVMKLVHDWYMIQAGAIDPKARKMKFDDELMGQLIRFVSSHEIGHTLGLRHNMGSSSKTPVELLRNKKWVEANGHTASIMDYARFNYVAQPEDNISEKGIFPRIGDYDKWAIKWGYSYSGATTTEEDKKIVNKWVVDALSKNSRLWFGGEGRNLDPRAQTEDLGDNNVLASEYGIKNLKIVAKNLLSWTNEEADTYNNLGDVYTQLFGEYNRFVNHVLKNVGGIEETYKSVEEPGNVYYPTSKQRQKQAVQFLNNQVFNNVDWLDDQNIMNKITNPGYGDKIANLQSTTLSNLLSSSRLQRLELCENRFGDTTYTPIEFITDVHDGIFSELKSNAAITAPRRSLQKVYVNTLIDIISAKSPASSGISPMILALMGVSSSDINTSDIPSIVKGHLKDLKAEIDATNSSDKLTKYHLADLSDRIKKALDPKD</sequence>
<keyword evidence="4" id="KW-0645">Protease</keyword>
<dbReference type="Proteomes" id="UP000292424">
    <property type="component" value="Chromosome"/>
</dbReference>
<gene>
    <name evidence="4" type="ORF">E0W69_003620</name>
</gene>
<dbReference type="SUPFAM" id="SSF55486">
    <property type="entry name" value="Metalloproteases ('zincins'), catalytic domain"/>
    <property type="match status" value="1"/>
</dbReference>
<name>A0A5P2G1S6_9BACT</name>
<dbReference type="OrthoDB" id="9776599at2"/>
<dbReference type="CDD" id="cd04276">
    <property type="entry name" value="ZnMc_MMP_like_2"/>
    <property type="match status" value="1"/>
</dbReference>
<evidence type="ECO:0000313" key="4">
    <source>
        <dbReference type="EMBL" id="QES87792.1"/>
    </source>
</evidence>
<feature type="domain" description="EcxA zinc-binding" evidence="1">
    <location>
        <begin position="451"/>
        <end position="761"/>
    </location>
</feature>
<dbReference type="InterPro" id="IPR033413">
    <property type="entry name" value="DUF5117"/>
</dbReference>
<dbReference type="EMBL" id="CP044016">
    <property type="protein sequence ID" value="QES87792.1"/>
    <property type="molecule type" value="Genomic_DNA"/>
</dbReference>
<dbReference type="Pfam" id="PF17162">
    <property type="entry name" value="DUF5118"/>
    <property type="match status" value="1"/>
</dbReference>
<dbReference type="PANTHER" id="PTHR38478">
    <property type="entry name" value="PEPTIDASE M1A AND M12B"/>
    <property type="match status" value="1"/>
</dbReference>
<dbReference type="InterPro" id="IPR033428">
    <property type="entry name" value="DUF5118"/>
</dbReference>
<keyword evidence="5" id="KW-1185">Reference proteome</keyword>
<dbReference type="AlphaFoldDB" id="A0A5P2G1S6"/>
<dbReference type="RefSeq" id="WP_131328679.1">
    <property type="nucleotide sequence ID" value="NZ_CP044016.1"/>
</dbReference>
<dbReference type="GO" id="GO:0008237">
    <property type="term" value="F:metallopeptidase activity"/>
    <property type="evidence" value="ECO:0007669"/>
    <property type="project" value="UniProtKB-KW"/>
</dbReference>
<dbReference type="KEGG" id="arac:E0W69_003620"/>
<dbReference type="Gene3D" id="3.40.390.10">
    <property type="entry name" value="Collagenase (Catalytic Domain)"/>
    <property type="match status" value="1"/>
</dbReference>
<proteinExistence type="predicted"/>
<organism evidence="4 5">
    <name type="scientific">Rhizosphaericola mali</name>
    <dbReference type="NCBI Taxonomy" id="2545455"/>
    <lineage>
        <taxon>Bacteria</taxon>
        <taxon>Pseudomonadati</taxon>
        <taxon>Bacteroidota</taxon>
        <taxon>Chitinophagia</taxon>
        <taxon>Chitinophagales</taxon>
        <taxon>Chitinophagaceae</taxon>
        <taxon>Rhizosphaericola</taxon>
    </lineage>
</organism>
<dbReference type="GO" id="GO:0006508">
    <property type="term" value="P:proteolysis"/>
    <property type="evidence" value="ECO:0007669"/>
    <property type="project" value="UniProtKB-KW"/>
</dbReference>
<accession>A0A5P2G1S6</accession>
<keyword evidence="4" id="KW-0482">Metalloprotease</keyword>
<dbReference type="InterPro" id="IPR034032">
    <property type="entry name" value="Zn_MMP-like_bac"/>
</dbReference>
<dbReference type="InterPro" id="IPR032534">
    <property type="entry name" value="EcxA_zinc-bd"/>
</dbReference>
<evidence type="ECO:0000313" key="5">
    <source>
        <dbReference type="Proteomes" id="UP000292424"/>
    </source>
</evidence>
<dbReference type="Pfam" id="PF17148">
    <property type="entry name" value="DUF5117"/>
    <property type="match status" value="1"/>
</dbReference>
<evidence type="ECO:0000259" key="2">
    <source>
        <dbReference type="Pfam" id="PF17148"/>
    </source>
</evidence>
<feature type="domain" description="DUF5118" evidence="3">
    <location>
        <begin position="58"/>
        <end position="106"/>
    </location>
</feature>
<evidence type="ECO:0000259" key="1">
    <source>
        <dbReference type="Pfam" id="PF16313"/>
    </source>
</evidence>
<dbReference type="InterPro" id="IPR024079">
    <property type="entry name" value="MetalloPept_cat_dom_sf"/>
</dbReference>
<keyword evidence="4" id="KW-0378">Hydrolase</keyword>
<reference evidence="4 5" key="1">
    <citation type="submission" date="2019-09" db="EMBL/GenBank/DDBJ databases">
        <title>Complete genome sequence of Arachidicoccus sp. B3-10 isolated from apple orchard soil.</title>
        <authorList>
            <person name="Kim H.S."/>
            <person name="Han K.-I."/>
            <person name="Suh M.K."/>
            <person name="Lee K.C."/>
            <person name="Eom M.K."/>
            <person name="Kim J.-S."/>
            <person name="Kang S.W."/>
            <person name="Sin Y."/>
            <person name="Lee J.-S."/>
        </authorList>
    </citation>
    <scope>NUCLEOTIDE SEQUENCE [LARGE SCALE GENOMIC DNA]</scope>
    <source>
        <strain evidence="4 5">B3-10</strain>
    </source>
</reference>
<dbReference type="Pfam" id="PF16313">
    <property type="entry name" value="DUF4953"/>
    <property type="match status" value="1"/>
</dbReference>
<protein>
    <submittedName>
        <fullName evidence="4">Zinc-dependent metalloprotease</fullName>
    </submittedName>
</protein>
<feature type="domain" description="DUF5117" evidence="2">
    <location>
        <begin position="116"/>
        <end position="319"/>
    </location>
</feature>
<evidence type="ECO:0000259" key="3">
    <source>
        <dbReference type="Pfam" id="PF17162"/>
    </source>
</evidence>
<dbReference type="PANTHER" id="PTHR38478:SF1">
    <property type="entry name" value="ZINC DEPENDENT METALLOPROTEASE DOMAIN LIPOPROTEIN"/>
    <property type="match status" value="1"/>
</dbReference>